<keyword evidence="3" id="KW-1185">Reference proteome</keyword>
<dbReference type="Proteomes" id="UP001341840">
    <property type="component" value="Unassembled WGS sequence"/>
</dbReference>
<evidence type="ECO:0000313" key="3">
    <source>
        <dbReference type="Proteomes" id="UP001341840"/>
    </source>
</evidence>
<name>A0ABU6X5V5_9FABA</name>
<comment type="caution">
    <text evidence="2">The sequence shown here is derived from an EMBL/GenBank/DDBJ whole genome shotgun (WGS) entry which is preliminary data.</text>
</comment>
<gene>
    <name evidence="2" type="ORF">PIB30_012901</name>
</gene>
<proteinExistence type="predicted"/>
<dbReference type="EMBL" id="JASCZI010211481">
    <property type="protein sequence ID" value="MED6192731.1"/>
    <property type="molecule type" value="Genomic_DNA"/>
</dbReference>
<sequence length="90" mass="9578">MAVAQRPCGPPVAATPVRIAEPSAPKTEMEMDNSEYDSEYSTSTGSSSSDFQEGGNCIPETAGTGCPRYILPTPPPIPRLEETKGHVLIR</sequence>
<feature type="compositionally biased region" description="Low complexity" evidence="1">
    <location>
        <begin position="39"/>
        <end position="50"/>
    </location>
</feature>
<feature type="compositionally biased region" description="Basic and acidic residues" evidence="1">
    <location>
        <begin position="79"/>
        <end position="90"/>
    </location>
</feature>
<organism evidence="2 3">
    <name type="scientific">Stylosanthes scabra</name>
    <dbReference type="NCBI Taxonomy" id="79078"/>
    <lineage>
        <taxon>Eukaryota</taxon>
        <taxon>Viridiplantae</taxon>
        <taxon>Streptophyta</taxon>
        <taxon>Embryophyta</taxon>
        <taxon>Tracheophyta</taxon>
        <taxon>Spermatophyta</taxon>
        <taxon>Magnoliopsida</taxon>
        <taxon>eudicotyledons</taxon>
        <taxon>Gunneridae</taxon>
        <taxon>Pentapetalae</taxon>
        <taxon>rosids</taxon>
        <taxon>fabids</taxon>
        <taxon>Fabales</taxon>
        <taxon>Fabaceae</taxon>
        <taxon>Papilionoideae</taxon>
        <taxon>50 kb inversion clade</taxon>
        <taxon>dalbergioids sensu lato</taxon>
        <taxon>Dalbergieae</taxon>
        <taxon>Pterocarpus clade</taxon>
        <taxon>Stylosanthes</taxon>
    </lineage>
</organism>
<feature type="region of interest" description="Disordered" evidence="1">
    <location>
        <begin position="1"/>
        <end position="90"/>
    </location>
</feature>
<reference evidence="2 3" key="1">
    <citation type="journal article" date="2023" name="Plants (Basel)">
        <title>Bridging the Gap: Combining Genomics and Transcriptomics Approaches to Understand Stylosanthes scabra, an Orphan Legume from the Brazilian Caatinga.</title>
        <authorList>
            <person name="Ferreira-Neto J.R.C."/>
            <person name="da Silva M.D."/>
            <person name="Binneck E."/>
            <person name="de Melo N.F."/>
            <person name="da Silva R.H."/>
            <person name="de Melo A.L.T.M."/>
            <person name="Pandolfi V."/>
            <person name="Bustamante F.O."/>
            <person name="Brasileiro-Vidal A.C."/>
            <person name="Benko-Iseppon A.M."/>
        </authorList>
    </citation>
    <scope>NUCLEOTIDE SEQUENCE [LARGE SCALE GENOMIC DNA]</scope>
    <source>
        <tissue evidence="2">Leaves</tissue>
    </source>
</reference>
<accession>A0ABU6X5V5</accession>
<evidence type="ECO:0000256" key="1">
    <source>
        <dbReference type="SAM" id="MobiDB-lite"/>
    </source>
</evidence>
<evidence type="ECO:0000313" key="2">
    <source>
        <dbReference type="EMBL" id="MED6192731.1"/>
    </source>
</evidence>
<protein>
    <submittedName>
        <fullName evidence="2">Uncharacterized protein</fullName>
    </submittedName>
</protein>